<dbReference type="eggNOG" id="ENOG502ZQDQ">
    <property type="taxonomic scope" value="Bacteria"/>
</dbReference>
<reference evidence="2 3" key="1">
    <citation type="submission" date="2010-07" db="EMBL/GenBank/DDBJ databases">
        <title>The draft genome of Paenibacillus curdlanolyticus YK9.</title>
        <authorList>
            <consortium name="US DOE Joint Genome Institute (JGI-PGF)"/>
            <person name="Lucas S."/>
            <person name="Copeland A."/>
            <person name="Lapidus A."/>
            <person name="Cheng J.-F."/>
            <person name="Bruce D."/>
            <person name="Goodwin L."/>
            <person name="Pitluck S."/>
            <person name="Land M.L."/>
            <person name="Hauser L."/>
            <person name="Chang Y.-J."/>
            <person name="Jeffries C."/>
            <person name="Anderson I.J."/>
            <person name="Johnson E."/>
            <person name="Loganathan U."/>
            <person name="Mulhopadhyay B."/>
            <person name="Kyrpides N."/>
            <person name="Woyke T.J."/>
        </authorList>
    </citation>
    <scope>NUCLEOTIDE SEQUENCE [LARGE SCALE GENOMIC DNA]</scope>
    <source>
        <strain evidence="2 3">YK9</strain>
    </source>
</reference>
<evidence type="ECO:0008006" key="4">
    <source>
        <dbReference type="Google" id="ProtNLM"/>
    </source>
</evidence>
<sequence length="277" mass="30067">MKHRYKWGIVILACLWLLSGCSQSTASIHTSSSAVSPSAVQPSAGQVAQTAKTQVSGAPAMPSSGVQWVYMSWPIPSQYVSSPLIGGRDNQRIDQLLQWIDQAKRVDGKGLSSPLDGRSMAVNIEFSRKRIIVIRPAWTCDSNKDSQGNTTTSCKPVDNRVWIEGTADGPYFAESGQLYSFVSKGYLDWMPNVKPYEAPSQVAVGAPFTILGRGARTEHVTVALMKGDSTLWAQTVPVKEGEWRLEGQMSDQLPAGDCEWKIDTGITTFGVGVKLVA</sequence>
<dbReference type="RefSeq" id="WP_006038742.1">
    <property type="nucleotide sequence ID" value="NZ_AEDD01000007.1"/>
</dbReference>
<dbReference type="OrthoDB" id="2375040at2"/>
<dbReference type="PROSITE" id="PS51257">
    <property type="entry name" value="PROKAR_LIPOPROTEIN"/>
    <property type="match status" value="1"/>
</dbReference>
<dbReference type="Proteomes" id="UP000005387">
    <property type="component" value="Unassembled WGS sequence"/>
</dbReference>
<organism evidence="2 3">
    <name type="scientific">Paenibacillus curdlanolyticus YK9</name>
    <dbReference type="NCBI Taxonomy" id="717606"/>
    <lineage>
        <taxon>Bacteria</taxon>
        <taxon>Bacillati</taxon>
        <taxon>Bacillota</taxon>
        <taxon>Bacilli</taxon>
        <taxon>Bacillales</taxon>
        <taxon>Paenibacillaceae</taxon>
        <taxon>Paenibacillus</taxon>
    </lineage>
</organism>
<dbReference type="AlphaFoldDB" id="E0IB25"/>
<evidence type="ECO:0000256" key="1">
    <source>
        <dbReference type="SAM" id="SignalP"/>
    </source>
</evidence>
<feature type="chain" id="PRO_5003136371" description="Lipoprotein" evidence="1">
    <location>
        <begin position="27"/>
        <end position="277"/>
    </location>
</feature>
<dbReference type="EMBL" id="AEDD01000007">
    <property type="protein sequence ID" value="EFM10316.1"/>
    <property type="molecule type" value="Genomic_DNA"/>
</dbReference>
<feature type="signal peptide" evidence="1">
    <location>
        <begin position="1"/>
        <end position="26"/>
    </location>
</feature>
<keyword evidence="3" id="KW-1185">Reference proteome</keyword>
<keyword evidence="1" id="KW-0732">Signal</keyword>
<accession>E0IB25</accession>
<gene>
    <name evidence="2" type="ORF">PaecuDRAFT_2752</name>
</gene>
<name>E0IB25_9BACL</name>
<evidence type="ECO:0000313" key="2">
    <source>
        <dbReference type="EMBL" id="EFM10316.1"/>
    </source>
</evidence>
<proteinExistence type="predicted"/>
<protein>
    <recommendedName>
        <fullName evidence="4">Lipoprotein</fullName>
    </recommendedName>
</protein>
<evidence type="ECO:0000313" key="3">
    <source>
        <dbReference type="Proteomes" id="UP000005387"/>
    </source>
</evidence>